<dbReference type="Proteomes" id="UP001362999">
    <property type="component" value="Unassembled WGS sequence"/>
</dbReference>
<organism evidence="2 3">
    <name type="scientific">Favolaschia claudopus</name>
    <dbReference type="NCBI Taxonomy" id="2862362"/>
    <lineage>
        <taxon>Eukaryota</taxon>
        <taxon>Fungi</taxon>
        <taxon>Dikarya</taxon>
        <taxon>Basidiomycota</taxon>
        <taxon>Agaricomycotina</taxon>
        <taxon>Agaricomycetes</taxon>
        <taxon>Agaricomycetidae</taxon>
        <taxon>Agaricales</taxon>
        <taxon>Marasmiineae</taxon>
        <taxon>Mycenaceae</taxon>
        <taxon>Favolaschia</taxon>
    </lineage>
</organism>
<proteinExistence type="predicted"/>
<comment type="caution">
    <text evidence="2">The sequence shown here is derived from an EMBL/GenBank/DDBJ whole genome shotgun (WGS) entry which is preliminary data.</text>
</comment>
<feature type="region of interest" description="Disordered" evidence="1">
    <location>
        <begin position="63"/>
        <end position="90"/>
    </location>
</feature>
<evidence type="ECO:0000313" key="2">
    <source>
        <dbReference type="EMBL" id="KAK6981062.1"/>
    </source>
</evidence>
<reference evidence="2 3" key="1">
    <citation type="journal article" date="2024" name="J Genomics">
        <title>Draft genome sequencing and assembly of Favolaschia claudopus CIRM-BRFM 2984 isolated from oak limbs.</title>
        <authorList>
            <person name="Navarro D."/>
            <person name="Drula E."/>
            <person name="Chaduli D."/>
            <person name="Cazenave R."/>
            <person name="Ahrendt S."/>
            <person name="Wang J."/>
            <person name="Lipzen A."/>
            <person name="Daum C."/>
            <person name="Barry K."/>
            <person name="Grigoriev I.V."/>
            <person name="Favel A."/>
            <person name="Rosso M.N."/>
            <person name="Martin F."/>
        </authorList>
    </citation>
    <scope>NUCLEOTIDE SEQUENCE [LARGE SCALE GENOMIC DNA]</scope>
    <source>
        <strain evidence="2 3">CIRM-BRFM 2984</strain>
    </source>
</reference>
<accession>A0AAV9ZG01</accession>
<feature type="region of interest" description="Disordered" evidence="1">
    <location>
        <begin position="1"/>
        <end position="29"/>
    </location>
</feature>
<evidence type="ECO:0000313" key="3">
    <source>
        <dbReference type="Proteomes" id="UP001362999"/>
    </source>
</evidence>
<dbReference type="EMBL" id="JAWWNJ010000154">
    <property type="protein sequence ID" value="KAK6981062.1"/>
    <property type="molecule type" value="Genomic_DNA"/>
</dbReference>
<protein>
    <submittedName>
        <fullName evidence="2">Uncharacterized protein</fullName>
    </submittedName>
</protein>
<sequence length="395" mass="43076">MSELTPLQALLPSASPSKPRRYNRTHPEDLHRFAVHNSASSSTSMDHDTFGPVHEAYPESELPPVAIEGYPSGAPQVHSPSPSPDWEDREDGRPAFLAPIFPTPPLVEDMQPNVDSSLPAPLPSVTQTPRAKPRTDVGITFEQPTPHHVSSHDKDNAYGKVEQIQCAVSAELAGAWVEEQGSAFQEHLENTIDTLYPGLDATVVAFLQTYAGYNNGRWTAIPSNPTAESELYDPLVGILSDIMAAIQVGTKRDGQKRRTENTHNILMEHTPSDAAPGKTLKSKPDISTFGNGPSVTPFSETDILLFCYRLAASLWEVKLKLEKKFGPVEKAQVAVYARNNLIVGSSTVLSWMERSSVFFVSTAPDVTTPRGSTITQSRSSSSKSRSCLLRSTKVC</sequence>
<dbReference type="AlphaFoldDB" id="A0AAV9ZG01"/>
<keyword evidence="3" id="KW-1185">Reference proteome</keyword>
<gene>
    <name evidence="2" type="ORF">R3P38DRAFT_3465050</name>
</gene>
<evidence type="ECO:0000256" key="1">
    <source>
        <dbReference type="SAM" id="MobiDB-lite"/>
    </source>
</evidence>
<name>A0AAV9ZG01_9AGAR</name>
<feature type="region of interest" description="Disordered" evidence="1">
    <location>
        <begin position="368"/>
        <end position="395"/>
    </location>
</feature>
<feature type="compositionally biased region" description="Low complexity" evidence="1">
    <location>
        <begin position="377"/>
        <end position="395"/>
    </location>
</feature>